<feature type="non-terminal residue" evidence="1">
    <location>
        <position position="1"/>
    </location>
</feature>
<dbReference type="Gene3D" id="3.30.360.10">
    <property type="entry name" value="Dihydrodipicolinate Reductase, domain 2"/>
    <property type="match status" value="1"/>
</dbReference>
<proteinExistence type="predicted"/>
<name>A0A7V8NMP9_9BACT</name>
<evidence type="ECO:0000313" key="2">
    <source>
        <dbReference type="Proteomes" id="UP000567293"/>
    </source>
</evidence>
<dbReference type="Gene3D" id="3.40.50.720">
    <property type="entry name" value="NAD(P)-binding Rossmann-like Domain"/>
    <property type="match status" value="1"/>
</dbReference>
<keyword evidence="2" id="KW-1185">Reference proteome</keyword>
<accession>A0A7V8NMP9</accession>
<protein>
    <submittedName>
        <fullName evidence="1">Oxidoreductase</fullName>
    </submittedName>
</protein>
<sequence length="57" mass="6502">ERRIPSAGCDYRDYYANLRDKLLGKASLAVTPEWAINVMRLLEMARASSEKACTIPW</sequence>
<dbReference type="EMBL" id="JACDQQ010000401">
    <property type="protein sequence ID" value="MBA0084170.1"/>
    <property type="molecule type" value="Genomic_DNA"/>
</dbReference>
<dbReference type="AlphaFoldDB" id="A0A7V8NMP9"/>
<reference evidence="1" key="1">
    <citation type="submission" date="2020-06" db="EMBL/GenBank/DDBJ databases">
        <title>Legume-microbial interactions unlock mineral nutrients during tropical forest succession.</title>
        <authorList>
            <person name="Epihov D.Z."/>
        </authorList>
    </citation>
    <scope>NUCLEOTIDE SEQUENCE [LARGE SCALE GENOMIC DNA]</scope>
    <source>
        <strain evidence="1">Pan2503</strain>
    </source>
</reference>
<organism evidence="1 2">
    <name type="scientific">Candidatus Acidiferrum panamense</name>
    <dbReference type="NCBI Taxonomy" id="2741543"/>
    <lineage>
        <taxon>Bacteria</taxon>
        <taxon>Pseudomonadati</taxon>
        <taxon>Acidobacteriota</taxon>
        <taxon>Terriglobia</taxon>
        <taxon>Candidatus Acidiferrales</taxon>
        <taxon>Candidatus Acidiferrum</taxon>
    </lineage>
</organism>
<dbReference type="Proteomes" id="UP000567293">
    <property type="component" value="Unassembled WGS sequence"/>
</dbReference>
<comment type="caution">
    <text evidence="1">The sequence shown here is derived from an EMBL/GenBank/DDBJ whole genome shotgun (WGS) entry which is preliminary data.</text>
</comment>
<gene>
    <name evidence="1" type="ORF">HRJ53_04170</name>
</gene>
<evidence type="ECO:0000313" key="1">
    <source>
        <dbReference type="EMBL" id="MBA0084170.1"/>
    </source>
</evidence>